<proteinExistence type="predicted"/>
<dbReference type="Proteomes" id="UP001303046">
    <property type="component" value="Unassembled WGS sequence"/>
</dbReference>
<feature type="compositionally biased region" description="Low complexity" evidence="5">
    <location>
        <begin position="352"/>
        <end position="361"/>
    </location>
</feature>
<feature type="coiled-coil region" evidence="4">
    <location>
        <begin position="81"/>
        <end position="180"/>
    </location>
</feature>
<feature type="compositionally biased region" description="Basic and acidic residues" evidence="5">
    <location>
        <begin position="273"/>
        <end position="285"/>
    </location>
</feature>
<feature type="compositionally biased region" description="Polar residues" evidence="5">
    <location>
        <begin position="288"/>
        <end position="297"/>
    </location>
</feature>
<dbReference type="EMBL" id="JAVFWL010000003">
    <property type="protein sequence ID" value="KAK6741128.1"/>
    <property type="molecule type" value="Genomic_DNA"/>
</dbReference>
<dbReference type="PANTHER" id="PTHR13886">
    <property type="entry name" value="JNK/SAPK-ASSOCIATED PROTEIN"/>
    <property type="match status" value="1"/>
</dbReference>
<dbReference type="InterPro" id="IPR039911">
    <property type="entry name" value="JIP3/JIP4"/>
</dbReference>
<dbReference type="InterPro" id="IPR034744">
    <property type="entry name" value="RH2"/>
</dbReference>
<evidence type="ECO:0000313" key="8">
    <source>
        <dbReference type="EMBL" id="KAK6741128.1"/>
    </source>
</evidence>
<feature type="compositionally biased region" description="Acidic residues" evidence="5">
    <location>
        <begin position="305"/>
        <end position="318"/>
    </location>
</feature>
<feature type="coiled-coil region" evidence="4">
    <location>
        <begin position="387"/>
        <end position="488"/>
    </location>
</feature>
<evidence type="ECO:0000256" key="4">
    <source>
        <dbReference type="SAM" id="Coils"/>
    </source>
</evidence>
<sequence>MSALQSINEVQDSPLNGSPSEVVYGGTVSPTGDEHRNMSEKVQNMASAIYREFEVMIQRYGEDGVKTLMPLVVNVLEALDLAFLEREEQAVDQEMLKEDNEQLVTQYEREKQLRKQAEQKYMEIEDNLIGQNKELEAKIESLESIMRMLELKAKNASDHAARLEEREADQKAEFDRLHERYNALLRTHVDHMERTKYLMGNDKFELMQNMPLPQAQLRTRMGMAASVDASSIRGVSDLISAHMSQSTTMDVNLANHISNEADWQDEFSSDVEPSPRDVASEEEKATPSAGTESASNTKYEKGKEEEESEDQQDGEDSLGADLTGNLVDPAEFASAESEDESKARPTRKRQRSSFSGESESGMGREVENLIKENMELLDMKNALNIVKNDLIARVDELSSENAILRDEVHSFEMVRVKMGDTISKLEEELKAVKQKLAEKEAEAEEEEVPLAQRKRFTRMEMQRVLIDRNMYKEKLMELEESLKWTEMQRARKLQAQSAAPKKGGIWDFFSGLFGDSSPPMQQRRTGLRADARKNQMTRSVEYLDPEMISERRAAERREQYKLVREHVKRDDSGRIEAYGWSLPATLDKSNSASMVPVPVCCRPLMENQPSIKVWCASAVTLRGGLDKDGKYITGDPIYFSPSAAKVPMGKEGSDKLENEISRARALDARECELAEWEASSLVWVGSSNQGKSHVAVLDANNPNNVIETFLACESHLLCIRGVPGVCEGDPIIDDTVAKAFLCGGGKIKELPDGIEGSDLGACEWVELRKMEDSEDGVPTYCSNDMRPSPKRTRDFSVSDAEAAKESSEAETETEHRPNSRIGRAALPPHIRDAMSKYDETAGDTSTGWPTVWLGSQSQYIYIHSAITQWRKCLRRIKMTDAVLSIIHHKGKVFAALANGTVAVFHRGKGGEWADFGYHSIRIGPATSSVRCLCVVANNVWAAYKNCIVVVDGESLQIVKVFAAHPRRDSQVRAVQWIGAGVWLSIRLDSTLRLYHAHTFEHLQDVDIEPYVTKMLGTSRLDFSYMRTTALMVSNRRIWIGTGTGVVISVPLSDSIEQKVETTDAKQTSNGPGGLVRVYKEKQQDASNSGSSGGAFIPYCNLTQAQLSFHGHKDSVKFFIAVPGAPREVEEEQEAELRKMLVLSGGDGYIDFRIGEENEPPVTTKGVRARDMSHLIIWEVDAELPVISK</sequence>
<accession>A0ABR1CTV9</accession>
<dbReference type="Pfam" id="PF09744">
    <property type="entry name" value="RH1"/>
    <property type="match status" value="1"/>
</dbReference>
<dbReference type="PANTHER" id="PTHR13886:SF4">
    <property type="entry name" value="JNK-INTERACTING PROTEIN 3"/>
    <property type="match status" value="1"/>
</dbReference>
<comment type="caution">
    <text evidence="8">The sequence shown here is derived from an EMBL/GenBank/DDBJ whole genome shotgun (WGS) entry which is preliminary data.</text>
</comment>
<feature type="domain" description="RH2" evidence="7">
    <location>
        <begin position="453"/>
        <end position="527"/>
    </location>
</feature>
<evidence type="ECO:0000313" key="9">
    <source>
        <dbReference type="Proteomes" id="UP001303046"/>
    </source>
</evidence>
<gene>
    <name evidence="8" type="primary">Necator_chrIII.g9922</name>
    <name evidence="8" type="ORF">RB195_009157</name>
</gene>
<organism evidence="8 9">
    <name type="scientific">Necator americanus</name>
    <name type="common">Human hookworm</name>
    <dbReference type="NCBI Taxonomy" id="51031"/>
    <lineage>
        <taxon>Eukaryota</taxon>
        <taxon>Metazoa</taxon>
        <taxon>Ecdysozoa</taxon>
        <taxon>Nematoda</taxon>
        <taxon>Chromadorea</taxon>
        <taxon>Rhabditida</taxon>
        <taxon>Rhabditina</taxon>
        <taxon>Rhabditomorpha</taxon>
        <taxon>Strongyloidea</taxon>
        <taxon>Ancylostomatidae</taxon>
        <taxon>Bunostominae</taxon>
        <taxon>Necator</taxon>
    </lineage>
</organism>
<comment type="subcellular location">
    <subcellularLocation>
        <location evidence="1">Cytoplasm</location>
    </subcellularLocation>
</comment>
<evidence type="ECO:0000259" key="7">
    <source>
        <dbReference type="PROSITE" id="PS51777"/>
    </source>
</evidence>
<dbReference type="InterPro" id="IPR032486">
    <property type="entry name" value="JIP_LZII"/>
</dbReference>
<keyword evidence="2" id="KW-0963">Cytoplasm</keyword>
<evidence type="ECO:0008006" key="10">
    <source>
        <dbReference type="Google" id="ProtNLM"/>
    </source>
</evidence>
<feature type="compositionally biased region" description="Polar residues" evidence="5">
    <location>
        <begin position="1"/>
        <end position="19"/>
    </location>
</feature>
<evidence type="ECO:0000259" key="6">
    <source>
        <dbReference type="PROSITE" id="PS51776"/>
    </source>
</evidence>
<evidence type="ECO:0000256" key="5">
    <source>
        <dbReference type="SAM" id="MobiDB-lite"/>
    </source>
</evidence>
<evidence type="ECO:0000256" key="2">
    <source>
        <dbReference type="ARBA" id="ARBA00022490"/>
    </source>
</evidence>
<protein>
    <recommendedName>
        <fullName evidence="10">RH1 domain-containing protein</fullName>
    </recommendedName>
</protein>
<dbReference type="PROSITE" id="PS51777">
    <property type="entry name" value="RH2"/>
    <property type="match status" value="1"/>
</dbReference>
<feature type="compositionally biased region" description="Basic and acidic residues" evidence="5">
    <location>
        <begin position="791"/>
        <end position="817"/>
    </location>
</feature>
<feature type="region of interest" description="Disordered" evidence="5">
    <location>
        <begin position="774"/>
        <end position="825"/>
    </location>
</feature>
<dbReference type="InterPro" id="IPR011047">
    <property type="entry name" value="Quinoprotein_ADH-like_sf"/>
</dbReference>
<evidence type="ECO:0000256" key="3">
    <source>
        <dbReference type="ARBA" id="ARBA00023054"/>
    </source>
</evidence>
<keyword evidence="9" id="KW-1185">Reference proteome</keyword>
<reference evidence="8 9" key="1">
    <citation type="submission" date="2023-08" db="EMBL/GenBank/DDBJ databases">
        <title>A Necator americanus chromosomal reference genome.</title>
        <authorList>
            <person name="Ilik V."/>
            <person name="Petrzelkova K.J."/>
            <person name="Pardy F."/>
            <person name="Fuh T."/>
            <person name="Niatou-Singa F.S."/>
            <person name="Gouil Q."/>
            <person name="Baker L."/>
            <person name="Ritchie M.E."/>
            <person name="Jex A.R."/>
            <person name="Gazzola D."/>
            <person name="Li H."/>
            <person name="Toshio Fujiwara R."/>
            <person name="Zhan B."/>
            <person name="Aroian R.V."/>
            <person name="Pafco B."/>
            <person name="Schwarz E.M."/>
        </authorList>
    </citation>
    <scope>NUCLEOTIDE SEQUENCE [LARGE SCALE GENOMIC DNA]</scope>
    <source>
        <strain evidence="8 9">Aroian</strain>
        <tissue evidence="8">Whole animal</tissue>
    </source>
</reference>
<dbReference type="Pfam" id="PF16471">
    <property type="entry name" value="JIP_LZII"/>
    <property type="match status" value="1"/>
</dbReference>
<dbReference type="Gene3D" id="1.20.5.1000">
    <property type="entry name" value="arf6 gtpase in complex with a specific effector, jip4"/>
    <property type="match status" value="1"/>
</dbReference>
<keyword evidence="3 4" id="KW-0175">Coiled coil</keyword>
<dbReference type="PROSITE" id="PS51776">
    <property type="entry name" value="RH1"/>
    <property type="match status" value="1"/>
</dbReference>
<feature type="domain" description="RH1" evidence="6">
    <location>
        <begin position="25"/>
        <end position="113"/>
    </location>
</feature>
<dbReference type="SUPFAM" id="SSF50998">
    <property type="entry name" value="Quinoprotein alcohol dehydrogenase-like"/>
    <property type="match status" value="1"/>
</dbReference>
<feature type="region of interest" description="Disordered" evidence="5">
    <location>
        <begin position="1"/>
        <end position="22"/>
    </location>
</feature>
<name>A0ABR1CTV9_NECAM</name>
<dbReference type="InterPro" id="IPR034743">
    <property type="entry name" value="RH1"/>
</dbReference>
<evidence type="ECO:0000256" key="1">
    <source>
        <dbReference type="ARBA" id="ARBA00004496"/>
    </source>
</evidence>
<dbReference type="Pfam" id="PF19056">
    <property type="entry name" value="WD40_2"/>
    <property type="match status" value="1"/>
</dbReference>
<feature type="region of interest" description="Disordered" evidence="5">
    <location>
        <begin position="262"/>
        <end position="365"/>
    </location>
</feature>